<feature type="transmembrane region" description="Helical" evidence="1">
    <location>
        <begin position="34"/>
        <end position="54"/>
    </location>
</feature>
<keyword evidence="1" id="KW-1133">Transmembrane helix</keyword>
<comment type="caution">
    <text evidence="2">The sequence shown here is derived from an EMBL/GenBank/DDBJ whole genome shotgun (WGS) entry which is preliminary data.</text>
</comment>
<evidence type="ECO:0000256" key="1">
    <source>
        <dbReference type="SAM" id="Phobius"/>
    </source>
</evidence>
<organism evidence="2 3">
    <name type="scientific">Senna tora</name>
    <dbReference type="NCBI Taxonomy" id="362788"/>
    <lineage>
        <taxon>Eukaryota</taxon>
        <taxon>Viridiplantae</taxon>
        <taxon>Streptophyta</taxon>
        <taxon>Embryophyta</taxon>
        <taxon>Tracheophyta</taxon>
        <taxon>Spermatophyta</taxon>
        <taxon>Magnoliopsida</taxon>
        <taxon>eudicotyledons</taxon>
        <taxon>Gunneridae</taxon>
        <taxon>Pentapetalae</taxon>
        <taxon>rosids</taxon>
        <taxon>fabids</taxon>
        <taxon>Fabales</taxon>
        <taxon>Fabaceae</taxon>
        <taxon>Caesalpinioideae</taxon>
        <taxon>Cassia clade</taxon>
        <taxon>Senna</taxon>
    </lineage>
</organism>
<keyword evidence="3" id="KW-1185">Reference proteome</keyword>
<dbReference type="AlphaFoldDB" id="A0A834W1L8"/>
<reference evidence="2" key="1">
    <citation type="submission" date="2020-09" db="EMBL/GenBank/DDBJ databases">
        <title>Genome-Enabled Discovery of Anthraquinone Biosynthesis in Senna tora.</title>
        <authorList>
            <person name="Kang S.-H."/>
            <person name="Pandey R.P."/>
            <person name="Lee C.-M."/>
            <person name="Sim J.-S."/>
            <person name="Jeong J.-T."/>
            <person name="Choi B.-S."/>
            <person name="Jung M."/>
            <person name="Ginzburg D."/>
            <person name="Zhao K."/>
            <person name="Won S.Y."/>
            <person name="Oh T.-J."/>
            <person name="Yu Y."/>
            <person name="Kim N.-H."/>
            <person name="Lee O.R."/>
            <person name="Lee T.-H."/>
            <person name="Bashyal P."/>
            <person name="Kim T.-S."/>
            <person name="Lee W.-H."/>
            <person name="Kawkins C."/>
            <person name="Kim C.-K."/>
            <person name="Kim J.S."/>
            <person name="Ahn B.O."/>
            <person name="Rhee S.Y."/>
            <person name="Sohng J.K."/>
        </authorList>
    </citation>
    <scope>NUCLEOTIDE SEQUENCE</scope>
    <source>
        <tissue evidence="2">Leaf</tissue>
    </source>
</reference>
<proteinExistence type="predicted"/>
<dbReference type="EMBL" id="JAAIUW010000012">
    <property type="protein sequence ID" value="KAF7805942.1"/>
    <property type="molecule type" value="Genomic_DNA"/>
</dbReference>
<name>A0A834W1L8_9FABA</name>
<keyword evidence="1" id="KW-0472">Membrane</keyword>
<evidence type="ECO:0000313" key="2">
    <source>
        <dbReference type="EMBL" id="KAF7805942.1"/>
    </source>
</evidence>
<keyword evidence="1" id="KW-0812">Transmembrane</keyword>
<dbReference type="Proteomes" id="UP000634136">
    <property type="component" value="Unassembled WGS sequence"/>
</dbReference>
<protein>
    <submittedName>
        <fullName evidence="2">Uncharacterized protein</fullName>
    </submittedName>
</protein>
<gene>
    <name evidence="2" type="ORF">G2W53_038103</name>
</gene>
<evidence type="ECO:0000313" key="3">
    <source>
        <dbReference type="Proteomes" id="UP000634136"/>
    </source>
</evidence>
<sequence length="156" mass="17464">MGGTSRGESAIVAAKWDVFLIAHNTWHISLPLLLFSYFLHFLPPFCIAMLYARFTAGIGSKFKICPLMTSWTRREPCPFIPPFVKAVPILSDSVCALLRGHHLSLNVIELGTATGAKSFFKFFPQGQSRIAMNERFGNFLRNRADEVVDEVAIVPF</sequence>
<accession>A0A834W1L8</accession>